<keyword evidence="4" id="KW-0472">Membrane</keyword>
<proteinExistence type="predicted"/>
<protein>
    <recommendedName>
        <fullName evidence="5">LicD/FKTN/FKRP nucleotidyltransferase domain-containing protein</fullName>
    </recommendedName>
</protein>
<dbReference type="PANTHER" id="PTHR15407:SF28">
    <property type="entry name" value="RIBITOL-5-PHOSPHATE TRANSFERASE FKTN"/>
    <property type="match status" value="1"/>
</dbReference>
<dbReference type="InParanoid" id="A0A1D2VC87"/>
<dbReference type="GO" id="GO:0009100">
    <property type="term" value="P:glycoprotein metabolic process"/>
    <property type="evidence" value="ECO:0007669"/>
    <property type="project" value="UniProtKB-ARBA"/>
</dbReference>
<dbReference type="STRING" id="1344418.A0A1D2VC87"/>
<reference evidence="7" key="1">
    <citation type="submission" date="2016-05" db="EMBL/GenBank/DDBJ databases">
        <title>Comparative genomics of biotechnologically important yeasts.</title>
        <authorList>
            <consortium name="DOE Joint Genome Institute"/>
            <person name="Riley R."/>
            <person name="Haridas S."/>
            <person name="Wolfe K.H."/>
            <person name="Lopes M.R."/>
            <person name="Hittinger C.T."/>
            <person name="Goker M."/>
            <person name="Salamov A."/>
            <person name="Wisecaver J."/>
            <person name="Long T.M."/>
            <person name="Aerts A.L."/>
            <person name="Barry K."/>
            <person name="Choi C."/>
            <person name="Clum A."/>
            <person name="Coughlan A.Y."/>
            <person name="Deshpande S."/>
            <person name="Douglass A.P."/>
            <person name="Hanson S.J."/>
            <person name="Klenk H.-P."/>
            <person name="Labutti K."/>
            <person name="Lapidus A."/>
            <person name="Lindquist E."/>
            <person name="Lipzen A."/>
            <person name="Meier-Kolthoff J.P."/>
            <person name="Ohm R.A."/>
            <person name="Otillar R.P."/>
            <person name="Pangilinan J."/>
            <person name="Peng Y."/>
            <person name="Rokas A."/>
            <person name="Rosa C.A."/>
            <person name="Scheuner C."/>
            <person name="Sibirny A.A."/>
            <person name="Slot J.C."/>
            <person name="Stielow J.B."/>
            <person name="Sun H."/>
            <person name="Kurtzman C.P."/>
            <person name="Blackwell M."/>
            <person name="Grigoriev I.V."/>
            <person name="Jeffries T.W."/>
        </authorList>
    </citation>
    <scope>NUCLEOTIDE SEQUENCE [LARGE SCALE GENOMIC DNA]</scope>
    <source>
        <strain evidence="7">DSM 1968</strain>
    </source>
</reference>
<keyword evidence="7" id="KW-1185">Reference proteome</keyword>
<evidence type="ECO:0000313" key="6">
    <source>
        <dbReference type="EMBL" id="ODV59251.1"/>
    </source>
</evidence>
<dbReference type="Proteomes" id="UP000095038">
    <property type="component" value="Unassembled WGS sequence"/>
</dbReference>
<sequence length="286" mass="33311">SIKKNFPKFFHEASVVDRAAGAHYDWRFFNGLDIPPENHGAILHRLTRAWLRFSESAGLKTWIMHGSLLGYWWNGMNMPWDQDLDVQVTMDSLVHLARNYNQTLVIDYSLSNTELSMGLGSYLIDVGSSFIQRTKGNSRNLIDARFIDTATGLYVDITAIAKSHKGNLFIKETDEKKTKKVNELKQALDPDNELYNCRNNHFYSLDDISPLKPIYFEGVKGYIPANFKKILEREYNKSLLKYRYWGHVFRRSLRLWIPLKECSNRKNDQTCLRDSIKSEITFIQTK</sequence>
<feature type="non-terminal residue" evidence="6">
    <location>
        <position position="286"/>
    </location>
</feature>
<dbReference type="GeneID" id="30963400"/>
<evidence type="ECO:0000313" key="7">
    <source>
        <dbReference type="Proteomes" id="UP000095038"/>
    </source>
</evidence>
<name>A0A1D2VC87_9ASCO</name>
<accession>A0A1D2VC87</accession>
<feature type="non-terminal residue" evidence="6">
    <location>
        <position position="1"/>
    </location>
</feature>
<evidence type="ECO:0000259" key="5">
    <source>
        <dbReference type="Pfam" id="PF04991"/>
    </source>
</evidence>
<dbReference type="OrthoDB" id="444255at2759"/>
<dbReference type="Pfam" id="PF04991">
    <property type="entry name" value="LicD"/>
    <property type="match status" value="1"/>
</dbReference>
<dbReference type="EMBL" id="KV454487">
    <property type="protein sequence ID" value="ODV59251.1"/>
    <property type="molecule type" value="Genomic_DNA"/>
</dbReference>
<gene>
    <name evidence="6" type="ORF">ASCRUDRAFT_22958</name>
</gene>
<keyword evidence="2" id="KW-0812">Transmembrane</keyword>
<dbReference type="InterPro" id="IPR009644">
    <property type="entry name" value="FKTN/MNN4/W02B3.4-1"/>
</dbReference>
<comment type="subcellular location">
    <subcellularLocation>
        <location evidence="1">Membrane</location>
        <topology evidence="1">Single-pass membrane protein</topology>
    </subcellularLocation>
</comment>
<feature type="domain" description="LicD/FKTN/FKRP nucleotidyltransferase" evidence="5">
    <location>
        <begin position="56"/>
        <end position="180"/>
    </location>
</feature>
<keyword evidence="3" id="KW-1133">Transmembrane helix</keyword>
<dbReference type="GO" id="GO:0016020">
    <property type="term" value="C:membrane"/>
    <property type="evidence" value="ECO:0007669"/>
    <property type="project" value="UniProtKB-SubCell"/>
</dbReference>
<dbReference type="PANTHER" id="PTHR15407">
    <property type="entry name" value="FUKUTIN-RELATED"/>
    <property type="match status" value="1"/>
</dbReference>
<organism evidence="6 7">
    <name type="scientific">Ascoidea rubescens DSM 1968</name>
    <dbReference type="NCBI Taxonomy" id="1344418"/>
    <lineage>
        <taxon>Eukaryota</taxon>
        <taxon>Fungi</taxon>
        <taxon>Dikarya</taxon>
        <taxon>Ascomycota</taxon>
        <taxon>Saccharomycotina</taxon>
        <taxon>Saccharomycetes</taxon>
        <taxon>Ascoideaceae</taxon>
        <taxon>Ascoidea</taxon>
    </lineage>
</organism>
<evidence type="ECO:0000256" key="2">
    <source>
        <dbReference type="ARBA" id="ARBA00022692"/>
    </source>
</evidence>
<dbReference type="AlphaFoldDB" id="A0A1D2VC87"/>
<evidence type="ECO:0000256" key="1">
    <source>
        <dbReference type="ARBA" id="ARBA00004167"/>
    </source>
</evidence>
<dbReference type="InterPro" id="IPR007074">
    <property type="entry name" value="LicD/FKTN/FKRP_NTP_transf"/>
</dbReference>
<evidence type="ECO:0000256" key="4">
    <source>
        <dbReference type="ARBA" id="ARBA00023136"/>
    </source>
</evidence>
<evidence type="ECO:0000256" key="3">
    <source>
        <dbReference type="ARBA" id="ARBA00022989"/>
    </source>
</evidence>
<dbReference type="RefSeq" id="XP_020045558.1">
    <property type="nucleotide sequence ID" value="XM_020189764.1"/>
</dbReference>